<dbReference type="Proteomes" id="UP000091918">
    <property type="component" value="Unassembled WGS sequence"/>
</dbReference>
<dbReference type="EMBL" id="LGUA01000222">
    <property type="protein sequence ID" value="OAX83046.1"/>
    <property type="molecule type" value="Genomic_DNA"/>
</dbReference>
<accession>A0A1B7P1Z6</accession>
<reference evidence="2 3" key="1">
    <citation type="submission" date="2015-07" db="EMBL/GenBank/DDBJ databases">
        <title>Emmonsia species relationships and genome sequence.</title>
        <authorList>
            <person name="Cuomo C.A."/>
            <person name="Schwartz I.S."/>
            <person name="Kenyon C."/>
            <person name="de Hoog G.S."/>
            <person name="Govender N.P."/>
            <person name="Botha A."/>
            <person name="Moreno L."/>
            <person name="de Vries M."/>
            <person name="Munoz J.F."/>
            <person name="Stielow J.B."/>
        </authorList>
    </citation>
    <scope>NUCLEOTIDE SEQUENCE [LARGE SCALE GENOMIC DNA]</scope>
    <source>
        <strain evidence="2 3">CBS 136260</strain>
    </source>
</reference>
<feature type="region of interest" description="Disordered" evidence="1">
    <location>
        <begin position="1"/>
        <end position="116"/>
    </location>
</feature>
<feature type="region of interest" description="Disordered" evidence="1">
    <location>
        <begin position="193"/>
        <end position="323"/>
    </location>
</feature>
<sequence>MHPSQYPPPTARNTPRKPFQPSPHQNPQDLSVVPHQSKLRTTARNALVPRLHNNPSPPPRRLHRLDSLHPLPRSPIRPPPTPLKSYIPFTSAFSSSSQYHRDSSYPTPRSGGIGDWFRDKWDAVRNRRTARGAYEVPSDPGAGTGGRHRGGAGGTGYGGGGGAYAHDEIWDSRVGEGGYGGAGGQYYEEQELGMPRSGVGSGPYDMGGRAEAGELGAGGAGARVVPTVSTTTVDLHAGEPEQEVERGRSRSREPSFDGQSGVGTLRENPFADEAEPSRLRDVSPRPEVGGEGPDAAADGDGAAIAAGKRGRSPDRRSAFREGL</sequence>
<dbReference type="STRING" id="1658172.A0A1B7P1Z6"/>
<evidence type="ECO:0000313" key="2">
    <source>
        <dbReference type="EMBL" id="OAX83046.1"/>
    </source>
</evidence>
<comment type="caution">
    <text evidence="2">The sequence shown here is derived from an EMBL/GenBank/DDBJ whole genome shotgun (WGS) entry which is preliminary data.</text>
</comment>
<evidence type="ECO:0000313" key="3">
    <source>
        <dbReference type="Proteomes" id="UP000091918"/>
    </source>
</evidence>
<feature type="compositionally biased region" description="Low complexity" evidence="1">
    <location>
        <begin position="293"/>
        <end position="307"/>
    </location>
</feature>
<feature type="compositionally biased region" description="Pro residues" evidence="1">
    <location>
        <begin position="1"/>
        <end position="10"/>
    </location>
</feature>
<proteinExistence type="predicted"/>
<protein>
    <submittedName>
        <fullName evidence="2">Uncharacterized protein</fullName>
    </submittedName>
</protein>
<evidence type="ECO:0000256" key="1">
    <source>
        <dbReference type="SAM" id="MobiDB-lite"/>
    </source>
</evidence>
<feature type="compositionally biased region" description="Basic and acidic residues" evidence="1">
    <location>
        <begin position="275"/>
        <end position="284"/>
    </location>
</feature>
<gene>
    <name evidence="2" type="ORF">ACJ72_02592</name>
</gene>
<dbReference type="OrthoDB" id="5414285at2759"/>
<dbReference type="AlphaFoldDB" id="A0A1B7P1Z6"/>
<name>A0A1B7P1Z6_9EURO</name>
<feature type="compositionally biased region" description="Pro residues" evidence="1">
    <location>
        <begin position="72"/>
        <end position="82"/>
    </location>
</feature>
<feature type="compositionally biased region" description="Gly residues" evidence="1">
    <location>
        <begin position="151"/>
        <end position="161"/>
    </location>
</feature>
<organism evidence="2 3">
    <name type="scientific">Emergomyces africanus</name>
    <dbReference type="NCBI Taxonomy" id="1955775"/>
    <lineage>
        <taxon>Eukaryota</taxon>
        <taxon>Fungi</taxon>
        <taxon>Dikarya</taxon>
        <taxon>Ascomycota</taxon>
        <taxon>Pezizomycotina</taxon>
        <taxon>Eurotiomycetes</taxon>
        <taxon>Eurotiomycetidae</taxon>
        <taxon>Onygenales</taxon>
        <taxon>Ajellomycetaceae</taxon>
        <taxon>Emergomyces</taxon>
    </lineage>
</organism>
<feature type="region of interest" description="Disordered" evidence="1">
    <location>
        <begin position="131"/>
        <end position="161"/>
    </location>
</feature>
<keyword evidence="3" id="KW-1185">Reference proteome</keyword>
<feature type="compositionally biased region" description="Basic and acidic residues" evidence="1">
    <location>
        <begin position="311"/>
        <end position="323"/>
    </location>
</feature>
<feature type="compositionally biased region" description="Basic and acidic residues" evidence="1">
    <location>
        <begin position="236"/>
        <end position="255"/>
    </location>
</feature>